<dbReference type="InterPro" id="IPR050772">
    <property type="entry name" value="Hydratase-Decarb/MhpD_sf"/>
</dbReference>
<evidence type="ECO:0000313" key="1">
    <source>
        <dbReference type="EMBL" id="CAP49492.1"/>
    </source>
</evidence>
<dbReference type="Gene3D" id="3.90.850.10">
    <property type="entry name" value="Fumarylacetoacetase-like, C-terminal domain"/>
    <property type="match status" value="1"/>
</dbReference>
<dbReference type="EC" id="4.2.1.-" evidence="1"/>
<accession>B0RLC4</accession>
<dbReference type="GO" id="GO:0008684">
    <property type="term" value="F:2-oxopent-4-enoate hydratase activity"/>
    <property type="evidence" value="ECO:0007669"/>
    <property type="project" value="TreeGrafter"/>
</dbReference>
<dbReference type="HOGENOM" id="CLU_060136_5_0_6"/>
<gene>
    <name evidence="1" type="primary">mhpD</name>
    <name evidence="1" type="ORF">XCCB100_0162</name>
</gene>
<dbReference type="InterPro" id="IPR036663">
    <property type="entry name" value="Fumarylacetoacetase_C_sf"/>
</dbReference>
<keyword evidence="1" id="KW-0456">Lyase</keyword>
<proteinExistence type="predicted"/>
<dbReference type="PANTHER" id="PTHR30143">
    <property type="entry name" value="ACID HYDRATASE"/>
    <property type="match status" value="1"/>
</dbReference>
<dbReference type="SUPFAM" id="SSF56529">
    <property type="entry name" value="FAH"/>
    <property type="match status" value="1"/>
</dbReference>
<dbReference type="KEGG" id="xca:xcc-b100_0162"/>
<dbReference type="Proteomes" id="UP000001188">
    <property type="component" value="Chromosome"/>
</dbReference>
<dbReference type="GO" id="GO:0005737">
    <property type="term" value="C:cytoplasm"/>
    <property type="evidence" value="ECO:0007669"/>
    <property type="project" value="TreeGrafter"/>
</dbReference>
<name>B0RLC4_XANCB</name>
<protein>
    <submittedName>
        <fullName evidence="1">2-keto-4-pentenoate hydratase</fullName>
        <ecNumber evidence="1">4.2.1.-</ecNumber>
    </submittedName>
</protein>
<evidence type="ECO:0000313" key="2">
    <source>
        <dbReference type="Proteomes" id="UP000001188"/>
    </source>
</evidence>
<dbReference type="AlphaFoldDB" id="B0RLC4"/>
<dbReference type="FunFam" id="3.90.850.10:FF:000024">
    <property type="entry name" value="2-keto-4-pentenoate hydratase"/>
    <property type="match status" value="1"/>
</dbReference>
<sequence>MFAALHIANDTGLPYTAHRAAVDWQCNKTSIRETPLSNDAATPPSSTSTLSKIAQRFVEARRAGASLPDFPGEIPDDLVTAYQVQDIAISQWDDQVVGWKVGYIAAERRDHSGDERLLGPIFANKLWNATGGTTEFPIYEGGFGAVEAEYVLMLDADAPAEQTHFTPEQAAQVPATLFIGVEIASSPLATINKLGPRVVVSDFGNNNGLILGPEITDWLGRDEASLTAQTLIDDQVVGTGGATTLPGGLRAAYAFALSRSAQRGRPLKRGDLIATGNATGIHDIEVGQRALIRFAGFGDISCTAVSAK</sequence>
<dbReference type="EMBL" id="AM920689">
    <property type="protein sequence ID" value="CAP49492.1"/>
    <property type="molecule type" value="Genomic_DNA"/>
</dbReference>
<dbReference type="PANTHER" id="PTHR30143:SF0">
    <property type="entry name" value="2-KETO-4-PENTENOATE HYDRATASE"/>
    <property type="match status" value="1"/>
</dbReference>
<organism evidence="1 2">
    <name type="scientific">Xanthomonas campestris pv. campestris (strain B100)</name>
    <dbReference type="NCBI Taxonomy" id="509169"/>
    <lineage>
        <taxon>Bacteria</taxon>
        <taxon>Pseudomonadati</taxon>
        <taxon>Pseudomonadota</taxon>
        <taxon>Gammaproteobacteria</taxon>
        <taxon>Lysobacterales</taxon>
        <taxon>Lysobacteraceae</taxon>
        <taxon>Xanthomonas</taxon>
    </lineage>
</organism>
<reference evidence="1 2" key="1">
    <citation type="journal article" date="2008" name="J. Biotechnol.">
        <title>The genome of Xanthomonas campestris pv. campestris B100 and its use for the reconstruction of metabolic pathways involved in xanthan biosynthesis.</title>
        <authorList>
            <person name="Vorholter F.J."/>
            <person name="Schneiker S."/>
            <person name="Goesmann A."/>
            <person name="Krause L."/>
            <person name="Bekel T."/>
            <person name="Kaiser O."/>
            <person name="Linke B."/>
            <person name="Patschkowski T."/>
            <person name="Ruckert C."/>
            <person name="Schmid J."/>
            <person name="Sidhu V.K."/>
            <person name="Sieber V."/>
            <person name="Tauch A."/>
            <person name="Watt S.A."/>
            <person name="Weisshaar B."/>
            <person name="Becker A."/>
            <person name="Niehaus K."/>
            <person name="Puhler A."/>
        </authorList>
    </citation>
    <scope>NUCLEOTIDE SEQUENCE [LARGE SCALE GENOMIC DNA]</scope>
    <source>
        <strain evidence="1 2">B100</strain>
    </source>
</reference>